<comment type="subcellular location">
    <subcellularLocation>
        <location evidence="2 8">Cell outer membrane</location>
        <topology evidence="2 8">Lipid-anchor</topology>
    </subcellularLocation>
</comment>
<dbReference type="AlphaFoldDB" id="W5SK17"/>
<accession>W5SK17</accession>
<evidence type="ECO:0000256" key="6">
    <source>
        <dbReference type="ARBA" id="ARBA00023237"/>
    </source>
</evidence>
<evidence type="ECO:0000256" key="8">
    <source>
        <dbReference type="RuleBase" id="RU363105"/>
    </source>
</evidence>
<reference evidence="9" key="1">
    <citation type="submission" date="2013-02" db="EMBL/GenBank/DDBJ databases">
        <title>Comparative genomics of Borrelia species.</title>
        <authorList>
            <person name="Schwan T.G."/>
            <person name="Raffel S.J."/>
            <person name="Porcella S.F."/>
        </authorList>
    </citation>
    <scope>NUCLEOTIDE SEQUENCE</scope>
    <source>
        <strain evidence="9">DOU</strain>
        <plasmid evidence="9">unnamed</plasmid>
    </source>
</reference>
<dbReference type="HOGENOM" id="CLU_054711_1_1_12"/>
<evidence type="ECO:0000256" key="7">
    <source>
        <dbReference type="ARBA" id="ARBA00023288"/>
    </source>
</evidence>
<evidence type="ECO:0000256" key="1">
    <source>
        <dbReference type="ARBA" id="ARBA00003932"/>
    </source>
</evidence>
<sequence length="136" mass="14088">MNKKLVKIGEGFQEIFGVFGSAVGDALGFSVVKSGDSRSKVGEHFKKIGDGLTTTKNKLNELKVKISDAKSADGSTIKVVEDAIKGANDVFEQLIAALTNLSGVAGNTPVGDNVTDAAVPANAADVKIVIDNVKEI</sequence>
<evidence type="ECO:0000256" key="5">
    <source>
        <dbReference type="ARBA" id="ARBA00023139"/>
    </source>
</evidence>
<protein>
    <recommendedName>
        <fullName evidence="8">Variable large protein</fullName>
    </recommendedName>
</protein>
<gene>
    <name evidence="9" type="ORF">BCD_1408</name>
</gene>
<proteinExistence type="predicted"/>
<evidence type="ECO:0000256" key="4">
    <source>
        <dbReference type="ARBA" id="ARBA00023136"/>
    </source>
</evidence>
<dbReference type="EMBL" id="CP004317">
    <property type="protein sequence ID" value="AHH07474.1"/>
    <property type="molecule type" value="Genomic_DNA"/>
</dbReference>
<dbReference type="SUPFAM" id="SSF74748">
    <property type="entry name" value="Variable surface antigen VlsE"/>
    <property type="match status" value="1"/>
</dbReference>
<organism evidence="9">
    <name type="scientific">Borrelia crocidurae DOU</name>
    <dbReference type="NCBI Taxonomy" id="1293575"/>
    <lineage>
        <taxon>Bacteria</taxon>
        <taxon>Pseudomonadati</taxon>
        <taxon>Spirochaetota</taxon>
        <taxon>Spirochaetia</taxon>
        <taxon>Spirochaetales</taxon>
        <taxon>Borreliaceae</taxon>
        <taxon>Borrelia</taxon>
    </lineage>
</organism>
<keyword evidence="3" id="KW-0732">Signal</keyword>
<comment type="function">
    <text evidence="1 8">The Vlp and Vsp proteins are antigenically distinct proteins, only one vlp or vsp gene is transcriptionally active at any one time. Switching between these genes is a mechanism of host immune response evasion.</text>
</comment>
<dbReference type="GO" id="GO:0009279">
    <property type="term" value="C:cell outer membrane"/>
    <property type="evidence" value="ECO:0007669"/>
    <property type="project" value="UniProtKB-SubCell"/>
</dbReference>
<keyword evidence="7 8" id="KW-0449">Lipoprotein</keyword>
<geneLocation type="plasmid" evidence="9">
    <name>unnamed</name>
</geneLocation>
<evidence type="ECO:0000256" key="2">
    <source>
        <dbReference type="ARBA" id="ARBA00004459"/>
    </source>
</evidence>
<evidence type="ECO:0000256" key="3">
    <source>
        <dbReference type="ARBA" id="ARBA00022729"/>
    </source>
</evidence>
<keyword evidence="9" id="KW-0614">Plasmid</keyword>
<feature type="non-terminal residue" evidence="9">
    <location>
        <position position="136"/>
    </location>
</feature>
<evidence type="ECO:0000313" key="9">
    <source>
        <dbReference type="EMBL" id="AHH07474.1"/>
    </source>
</evidence>
<dbReference type="InterPro" id="IPR000680">
    <property type="entry name" value="Borrelia_lipo"/>
</dbReference>
<keyword evidence="6 8" id="KW-0998">Cell outer membrane</keyword>
<keyword evidence="4 8" id="KW-0472">Membrane</keyword>
<keyword evidence="5 8" id="KW-0564">Palmitate</keyword>
<name>W5SK17_9SPIR</name>
<dbReference type="Pfam" id="PF00921">
    <property type="entry name" value="Lipoprotein_2"/>
    <property type="match status" value="1"/>
</dbReference>